<feature type="transmembrane region" description="Helical" evidence="8">
    <location>
        <begin position="999"/>
        <end position="1018"/>
    </location>
</feature>
<evidence type="ECO:0000256" key="2">
    <source>
        <dbReference type="ARBA" id="ARBA00006801"/>
    </source>
</evidence>
<comment type="caution">
    <text evidence="6">Lacks conserved residue(s) required for the propagation of feature annotation.</text>
</comment>
<dbReference type="GO" id="GO:0031490">
    <property type="term" value="F:chromatin DNA binding"/>
    <property type="evidence" value="ECO:0007669"/>
    <property type="project" value="TreeGrafter"/>
</dbReference>
<feature type="domain" description="RING-type" evidence="9">
    <location>
        <begin position="204"/>
        <end position="249"/>
    </location>
</feature>
<feature type="domain" description="WRC" evidence="11">
    <location>
        <begin position="7"/>
        <end position="51"/>
    </location>
</feature>
<protein>
    <recommendedName>
        <fullName evidence="13">WRC domain-containing protein</fullName>
    </recommendedName>
</protein>
<dbReference type="GO" id="GO:0008270">
    <property type="term" value="F:zinc ion binding"/>
    <property type="evidence" value="ECO:0007669"/>
    <property type="project" value="UniProtKB-KW"/>
</dbReference>
<dbReference type="Pfam" id="PF08879">
    <property type="entry name" value="WRC"/>
    <property type="match status" value="1"/>
</dbReference>
<comment type="caution">
    <text evidence="12">The sequence shown here is derived from an EMBL/GenBank/DDBJ whole genome shotgun (WGS) entry which is preliminary data.</text>
</comment>
<dbReference type="GO" id="GO:0000785">
    <property type="term" value="C:chromatin"/>
    <property type="evidence" value="ECO:0007669"/>
    <property type="project" value="TreeGrafter"/>
</dbReference>
<dbReference type="PANTHER" id="PTHR12549:SF42">
    <property type="entry name" value="LYSINE-SPECIFIC DEMETHYLASE JMJ28"/>
    <property type="match status" value="1"/>
</dbReference>
<feature type="region of interest" description="Disordered" evidence="7">
    <location>
        <begin position="383"/>
        <end position="404"/>
    </location>
</feature>
<dbReference type="Pfam" id="PF06749">
    <property type="entry name" value="DUF1218"/>
    <property type="match status" value="1"/>
</dbReference>
<dbReference type="InterPro" id="IPR045109">
    <property type="entry name" value="LSDs-like"/>
</dbReference>
<keyword evidence="5" id="KW-0863">Zinc-finger</keyword>
<evidence type="ECO:0000313" key="12">
    <source>
        <dbReference type="EMBL" id="KZM87826.1"/>
    </source>
</evidence>
<evidence type="ECO:0000259" key="9">
    <source>
        <dbReference type="PROSITE" id="PS50089"/>
    </source>
</evidence>
<feature type="transmembrane region" description="Helical" evidence="8">
    <location>
        <begin position="1150"/>
        <end position="1171"/>
    </location>
</feature>
<dbReference type="Gene3D" id="2.60.120.650">
    <property type="entry name" value="Cupin"/>
    <property type="match status" value="2"/>
</dbReference>
<dbReference type="InterPro" id="IPR003347">
    <property type="entry name" value="JmjC_dom"/>
</dbReference>
<proteinExistence type="inferred from homology"/>
<dbReference type="InterPro" id="IPR001841">
    <property type="entry name" value="Znf_RING"/>
</dbReference>
<dbReference type="InterPro" id="IPR014977">
    <property type="entry name" value="WRC_dom"/>
</dbReference>
<evidence type="ECO:0000256" key="8">
    <source>
        <dbReference type="SAM" id="Phobius"/>
    </source>
</evidence>
<evidence type="ECO:0008006" key="13">
    <source>
        <dbReference type="Google" id="ProtNLM"/>
    </source>
</evidence>
<evidence type="ECO:0000256" key="1">
    <source>
        <dbReference type="ARBA" id="ARBA00004123"/>
    </source>
</evidence>
<reference evidence="12" key="1">
    <citation type="journal article" date="2016" name="Nat. Genet.">
        <title>A high-quality carrot genome assembly provides new insights into carotenoid accumulation and asterid genome evolution.</title>
        <authorList>
            <person name="Iorizzo M."/>
            <person name="Ellison S."/>
            <person name="Senalik D."/>
            <person name="Zeng P."/>
            <person name="Satapoomin P."/>
            <person name="Huang J."/>
            <person name="Bowman M."/>
            <person name="Iovene M."/>
            <person name="Sanseverino W."/>
            <person name="Cavagnaro P."/>
            <person name="Yildiz M."/>
            <person name="Macko-Podgorni A."/>
            <person name="Moranska E."/>
            <person name="Grzebelus E."/>
            <person name="Grzebelus D."/>
            <person name="Ashrafi H."/>
            <person name="Zheng Z."/>
            <person name="Cheng S."/>
            <person name="Spooner D."/>
            <person name="Van Deynze A."/>
            <person name="Simon P."/>
        </authorList>
    </citation>
    <scope>NUCLEOTIDE SEQUENCE [LARGE SCALE GENOMIC DNA]</scope>
    <source>
        <tissue evidence="12">Leaf</tissue>
    </source>
</reference>
<feature type="compositionally biased region" description="Basic and acidic residues" evidence="7">
    <location>
        <begin position="52"/>
        <end position="71"/>
    </location>
</feature>
<dbReference type="OMA" id="DCADWFE"/>
<feature type="transmembrane region" description="Helical" evidence="8">
    <location>
        <begin position="1073"/>
        <end position="1098"/>
    </location>
</feature>
<keyword evidence="8" id="KW-0812">Transmembrane</keyword>
<evidence type="ECO:0000256" key="5">
    <source>
        <dbReference type="PROSITE-ProRule" id="PRU00175"/>
    </source>
</evidence>
<feature type="region of interest" description="Disordered" evidence="7">
    <location>
        <begin position="38"/>
        <end position="83"/>
    </location>
</feature>
<dbReference type="GO" id="GO:0032454">
    <property type="term" value="F:histone H3K9 demethylase activity"/>
    <property type="evidence" value="ECO:0007669"/>
    <property type="project" value="InterPro"/>
</dbReference>
<evidence type="ECO:0000259" key="10">
    <source>
        <dbReference type="PROSITE" id="PS51184"/>
    </source>
</evidence>
<dbReference type="AlphaFoldDB" id="A0A164TQC4"/>
<dbReference type="PROSITE" id="PS50089">
    <property type="entry name" value="ZF_RING_2"/>
    <property type="match status" value="1"/>
</dbReference>
<accession>A0A164TQC4</accession>
<feature type="compositionally biased region" description="Basic residues" evidence="7">
    <location>
        <begin position="40"/>
        <end position="51"/>
    </location>
</feature>
<dbReference type="PROSITE" id="PS51184">
    <property type="entry name" value="JMJC"/>
    <property type="match status" value="1"/>
</dbReference>
<feature type="transmembrane region" description="Helical" evidence="8">
    <location>
        <begin position="1025"/>
        <end position="1042"/>
    </location>
</feature>
<feature type="domain" description="JmjC" evidence="10">
    <location>
        <begin position="633"/>
        <end position="959"/>
    </location>
</feature>
<dbReference type="EMBL" id="LNRQ01000007">
    <property type="protein sequence ID" value="KZM87826.1"/>
    <property type="molecule type" value="Genomic_DNA"/>
</dbReference>
<keyword evidence="8" id="KW-1133">Transmembrane helix</keyword>
<keyword evidence="4" id="KW-0539">Nucleus</keyword>
<name>A0A164TQC4_DAUCS</name>
<evidence type="ECO:0000256" key="7">
    <source>
        <dbReference type="SAM" id="MobiDB-lite"/>
    </source>
</evidence>
<dbReference type="PROSITE" id="PS51667">
    <property type="entry name" value="WRC"/>
    <property type="match status" value="1"/>
</dbReference>
<dbReference type="SMART" id="SM00558">
    <property type="entry name" value="JmjC"/>
    <property type="match status" value="1"/>
</dbReference>
<sequence>MPENADLPDNHRCARTDGRKWRCKREVSAGKRYCEDHFVQLHKKGQKKKKGRNQEDNSRKTGEKSKVKVEIDNNGSKKRSASEALDETLRKMKLKKGDIQLELIREYLVRKVEKKKEKDMEERRSGLNNIMKELPNGRMAIPVESREKFDNVGPYNVKLGVNCKSIERRNFRSKNVEPIPVCTMQILPHVKETVKLKQGKRRNCHWCRKSSYRILVRCKSCQKESFCEDCIEERGFIREEVRIACPICRKTCRCRACSISKSKDFERKETTKDAEKVEKIRQLYYIIQLLLPVMEKMNMEQRIELETEAKIKGAKRYEIPQIKVGCKNFVCCNCNTSIIGFYRSCKSCSYNLCLSCCHGFRKGKLTGSIQENKIMFPNRKRACTSDNKLPSHRNQNSSPNQGRKSIVSSTLLRNWKVYSDGRISCPPKFFGGCGGDYILDLRRISYSGGDKELQTSVEDIVSRYDFTDATDVGSCCSLCSNTDNQSMGIKLLLETARRDDLSENFLYYPTIQDLHIEKIRHFQNHWGKGHPVIIRNVIPVATNVLWDPVTLFCTYLGKSNEANKTENCLDWFEVELSDSQIFMGSTEGQTNAFMRQETVKVKGWFCPNLFQEHFPEHFAQIMHLMPLKEYLDPKSGHFNLAAKLPEYVSKPDLGPSVHIAYGEPEEFMQGHFITRLSYESYDLVNILAHTRDVPVSQKELNRLKALLEKYKDQDHSKSTNKVVDQPIRNEGEGRLEFNSECMKDVTRKSSLQDENTKDFVFQDRPEIDLNLPDRSAQASTCLVVSRGDFKGVQSQNMSKVDEQDQEFDPETTIHCSGTIHRLEDLEDENSCRHDIESSSCKKEKPATNSSGAQWDIFRRQDVPNLLEYLRKHCNDSIPAYQSPVHVVHPILDNSFYFDAFQKMRLKKEFNIEPWTFEQKTGEAVIIPAGCPYQPSVNVVLEFISPENAPECVRLADEIRLLPQNHKAKGKYREACIAVYVLPLMRQGCYWCPGVGGCNLLSVVYSGILLLIMALAMAYSKNMGPFICLLIIIIDVIAGILGIEAEISQNKVKHLRLWVFECRDPSYEAFKLGFAAAIMLAFAHVLANMLGGCICMWSTEELDKSSANKQLAVSSLVLSWIILVIAFSMLIAGALSNSHSRADCGVSHHRFLSIGGVLCFLHGLFAVAYYISATATLAEEKKLNEAAPVTA</sequence>
<comment type="similarity">
    <text evidence="2">Belongs to the JARID1 histone demethylase family.</text>
</comment>
<evidence type="ECO:0000256" key="4">
    <source>
        <dbReference type="ARBA" id="ARBA00023242"/>
    </source>
</evidence>
<dbReference type="Gramene" id="KZM87826">
    <property type="protein sequence ID" value="KZM87826"/>
    <property type="gene ID" value="DCAR_024927"/>
</dbReference>
<keyword evidence="8" id="KW-0472">Membrane</keyword>
<dbReference type="GO" id="GO:0000118">
    <property type="term" value="C:histone deacetylase complex"/>
    <property type="evidence" value="ECO:0007669"/>
    <property type="project" value="TreeGrafter"/>
</dbReference>
<keyword evidence="3" id="KW-0479">Metal-binding</keyword>
<dbReference type="GO" id="GO:0006357">
    <property type="term" value="P:regulation of transcription by RNA polymerase II"/>
    <property type="evidence" value="ECO:0007669"/>
    <property type="project" value="TreeGrafter"/>
</dbReference>
<dbReference type="Pfam" id="PF02373">
    <property type="entry name" value="JmjC"/>
    <property type="match status" value="1"/>
</dbReference>
<feature type="compositionally biased region" description="Polar residues" evidence="7">
    <location>
        <begin position="384"/>
        <end position="404"/>
    </location>
</feature>
<dbReference type="GO" id="GO:0003712">
    <property type="term" value="F:transcription coregulator activity"/>
    <property type="evidence" value="ECO:0007669"/>
    <property type="project" value="TreeGrafter"/>
</dbReference>
<feature type="transmembrane region" description="Helical" evidence="8">
    <location>
        <begin position="1110"/>
        <end position="1130"/>
    </location>
</feature>
<organism evidence="12">
    <name type="scientific">Daucus carota subsp. sativus</name>
    <name type="common">Carrot</name>
    <dbReference type="NCBI Taxonomy" id="79200"/>
    <lineage>
        <taxon>Eukaryota</taxon>
        <taxon>Viridiplantae</taxon>
        <taxon>Streptophyta</taxon>
        <taxon>Embryophyta</taxon>
        <taxon>Tracheophyta</taxon>
        <taxon>Spermatophyta</taxon>
        <taxon>Magnoliopsida</taxon>
        <taxon>eudicotyledons</taxon>
        <taxon>Gunneridae</taxon>
        <taxon>Pentapetalae</taxon>
        <taxon>asterids</taxon>
        <taxon>campanulids</taxon>
        <taxon>Apiales</taxon>
        <taxon>Apiaceae</taxon>
        <taxon>Apioideae</taxon>
        <taxon>Scandiceae</taxon>
        <taxon>Daucinae</taxon>
        <taxon>Daucus</taxon>
        <taxon>Daucus sect. Daucus</taxon>
    </lineage>
</organism>
<keyword evidence="5" id="KW-0862">Zinc</keyword>
<dbReference type="SUPFAM" id="SSF51197">
    <property type="entry name" value="Clavaminate synthase-like"/>
    <property type="match status" value="1"/>
</dbReference>
<evidence type="ECO:0000256" key="6">
    <source>
        <dbReference type="PROSITE-ProRule" id="PRU01002"/>
    </source>
</evidence>
<evidence type="ECO:0000259" key="11">
    <source>
        <dbReference type="PROSITE" id="PS51667"/>
    </source>
</evidence>
<comment type="subcellular location">
    <subcellularLocation>
        <location evidence="1">Nucleus</location>
    </subcellularLocation>
</comment>
<evidence type="ECO:0000256" key="3">
    <source>
        <dbReference type="ARBA" id="ARBA00022723"/>
    </source>
</evidence>
<dbReference type="InterPro" id="IPR009606">
    <property type="entry name" value="DEAL/Modifying_wall_lignin1/2"/>
</dbReference>
<gene>
    <name evidence="12" type="ORF">DCAR_024927</name>
</gene>
<dbReference type="PANTHER" id="PTHR12549">
    <property type="entry name" value="JMJC DOMAIN-CONTAINING HISTONE DEMETHYLATION PROTEIN"/>
    <property type="match status" value="1"/>
</dbReference>